<organism evidence="1 2">
    <name type="scientific">Sinorhizobium fredii (strain HH103)</name>
    <dbReference type="NCBI Taxonomy" id="1117943"/>
    <lineage>
        <taxon>Bacteria</taxon>
        <taxon>Pseudomonadati</taxon>
        <taxon>Pseudomonadota</taxon>
        <taxon>Alphaproteobacteria</taxon>
        <taxon>Hyphomicrobiales</taxon>
        <taxon>Rhizobiaceae</taxon>
        <taxon>Sinorhizobium/Ensifer group</taxon>
        <taxon>Sinorhizobium</taxon>
    </lineage>
</organism>
<accession>G9AEH1</accession>
<evidence type="ECO:0000313" key="2">
    <source>
        <dbReference type="Proteomes" id="UP000007735"/>
    </source>
</evidence>
<dbReference type="AlphaFoldDB" id="G9AEH1"/>
<evidence type="ECO:0000313" key="1">
    <source>
        <dbReference type="EMBL" id="CCE99453.1"/>
    </source>
</evidence>
<dbReference type="EMBL" id="HE616899">
    <property type="protein sequence ID" value="CCE99453.1"/>
    <property type="molecule type" value="Genomic_DNA"/>
</dbReference>
<keyword evidence="1" id="KW-0614">Plasmid</keyword>
<gene>
    <name evidence="1" type="ordered locus">SFHH103_04987</name>
</gene>
<geneLocation type="plasmid" evidence="1 2">
    <name>pSfHH103e</name>
</geneLocation>
<protein>
    <submittedName>
        <fullName evidence="1">Uncharacterized protein</fullName>
    </submittedName>
</protein>
<dbReference type="HOGENOM" id="CLU_2384108_0_0_5"/>
<reference evidence="1 2" key="1">
    <citation type="journal article" date="2012" name="J. Bacteriol.">
        <title>Genome sequence of the soybean symbiont Sinorhizobium fredii HH103.</title>
        <authorList>
            <person name="Weidner S."/>
            <person name="Becker A."/>
            <person name="Bonilla I."/>
            <person name="Jaenicke S."/>
            <person name="Lloret J."/>
            <person name="Margaret I."/>
            <person name="Puhler A."/>
            <person name="Ruiz-Sainz J.E."/>
            <person name="Schneiker-Bekel S."/>
            <person name="Szczepanowski R."/>
            <person name="Vinardell J.M."/>
            <person name="Zehner S."/>
            <person name="Gottfert M."/>
        </authorList>
    </citation>
    <scope>NUCLEOTIDE SEQUENCE [LARGE SCALE GENOMIC DNA]</scope>
    <source>
        <strain evidence="1 2">HH103</strain>
        <plasmid evidence="2">pSfHH103e</plasmid>
    </source>
</reference>
<sequence length="94" mass="10284">MRQITPPAERKIAADTIRMPQRIRKPCAFAAAVHVAESAAMARLGVTPVTAVPFVFHLKRPFAERCPDRMPMANHEARGLFSGSSLPVHAGRNP</sequence>
<dbReference type="KEGG" id="sfh:SFHH103_04987"/>
<proteinExistence type="predicted"/>
<dbReference type="Proteomes" id="UP000007735">
    <property type="component" value="Plasmid pSfHH103e"/>
</dbReference>
<name>G9AEH1_SINF1</name>